<name>A0A317CMF3_9GAMM</name>
<dbReference type="InterPro" id="IPR037478">
    <property type="entry name" value="YwkD-like_dom"/>
</dbReference>
<protein>
    <submittedName>
        <fullName evidence="3">VOC family protein</fullName>
    </submittedName>
</protein>
<dbReference type="Gene3D" id="3.10.180.10">
    <property type="entry name" value="2,3-Dihydroxybiphenyl 1,2-Dioxygenase, domain 1"/>
    <property type="match status" value="1"/>
</dbReference>
<dbReference type="GO" id="GO:0046872">
    <property type="term" value="F:metal ion binding"/>
    <property type="evidence" value="ECO:0007669"/>
    <property type="project" value="UniProtKB-KW"/>
</dbReference>
<organism evidence="3 4">
    <name type="scientific">Leucothrix arctica</name>
    <dbReference type="NCBI Taxonomy" id="1481894"/>
    <lineage>
        <taxon>Bacteria</taxon>
        <taxon>Pseudomonadati</taxon>
        <taxon>Pseudomonadota</taxon>
        <taxon>Gammaproteobacteria</taxon>
        <taxon>Thiotrichales</taxon>
        <taxon>Thiotrichaceae</taxon>
        <taxon>Leucothrix</taxon>
    </lineage>
</organism>
<dbReference type="EMBL" id="QGKL01000019">
    <property type="protein sequence ID" value="PWQ97490.1"/>
    <property type="molecule type" value="Genomic_DNA"/>
</dbReference>
<evidence type="ECO:0000256" key="1">
    <source>
        <dbReference type="ARBA" id="ARBA00022723"/>
    </source>
</evidence>
<accession>A0A317CMF3</accession>
<dbReference type="InterPro" id="IPR004360">
    <property type="entry name" value="Glyas_Fos-R_dOase_dom"/>
</dbReference>
<dbReference type="Proteomes" id="UP000245506">
    <property type="component" value="Unassembled WGS sequence"/>
</dbReference>
<gene>
    <name evidence="3" type="ORF">DKT75_06075</name>
</gene>
<dbReference type="AlphaFoldDB" id="A0A317CMF3"/>
<dbReference type="InterPro" id="IPR029068">
    <property type="entry name" value="Glyas_Bleomycin-R_OHBP_Dase"/>
</dbReference>
<dbReference type="RefSeq" id="WP_109822532.1">
    <property type="nucleotide sequence ID" value="NZ_QGKL01000019.1"/>
</dbReference>
<dbReference type="OrthoDB" id="9795618at2"/>
<reference evidence="3 4" key="1">
    <citation type="submission" date="2018-05" db="EMBL/GenBank/DDBJ databases">
        <title>Leucothrix arctica sp. nov., isolated from Arctic seawater.</title>
        <authorList>
            <person name="Choi A."/>
            <person name="Baek K."/>
        </authorList>
    </citation>
    <scope>NUCLEOTIDE SEQUENCE [LARGE SCALE GENOMIC DNA]</scope>
    <source>
        <strain evidence="3 4">IMCC9719</strain>
    </source>
</reference>
<dbReference type="Pfam" id="PF00903">
    <property type="entry name" value="Glyoxalase"/>
    <property type="match status" value="1"/>
</dbReference>
<evidence type="ECO:0000259" key="2">
    <source>
        <dbReference type="PROSITE" id="PS51819"/>
    </source>
</evidence>
<dbReference type="PANTHER" id="PTHR36113:SF6">
    <property type="entry name" value="FOSFOMYCIN RESISTANCE PROTEIN FOSX"/>
    <property type="match status" value="1"/>
</dbReference>
<keyword evidence="4" id="KW-1185">Reference proteome</keyword>
<evidence type="ECO:0000313" key="3">
    <source>
        <dbReference type="EMBL" id="PWQ97490.1"/>
    </source>
</evidence>
<dbReference type="SUPFAM" id="SSF54593">
    <property type="entry name" value="Glyoxalase/Bleomycin resistance protein/Dihydroxybiphenyl dioxygenase"/>
    <property type="match status" value="1"/>
</dbReference>
<keyword evidence="1" id="KW-0479">Metal-binding</keyword>
<dbReference type="InterPro" id="IPR051332">
    <property type="entry name" value="Fosfomycin_Res_Enzymes"/>
</dbReference>
<sequence length="136" mass="15387">MSLSSPNNKLLGIHHAAIICSDYEVSKHFYTEVLGLKVIAENYRAARDSYKLDLELPNGNQIELFSFQGCPERPSYPEARGLRHLAFVIESVEEFADHLVASGVAVEPIRVDEYTGKKYTFFSDPDGLPLELYEYN</sequence>
<comment type="caution">
    <text evidence="3">The sequence shown here is derived from an EMBL/GenBank/DDBJ whole genome shotgun (WGS) entry which is preliminary data.</text>
</comment>
<evidence type="ECO:0000313" key="4">
    <source>
        <dbReference type="Proteomes" id="UP000245506"/>
    </source>
</evidence>
<dbReference type="PANTHER" id="PTHR36113">
    <property type="entry name" value="LYASE, PUTATIVE-RELATED-RELATED"/>
    <property type="match status" value="1"/>
</dbReference>
<feature type="domain" description="VOC" evidence="2">
    <location>
        <begin position="12"/>
        <end position="135"/>
    </location>
</feature>
<proteinExistence type="predicted"/>
<dbReference type="PROSITE" id="PS51819">
    <property type="entry name" value="VOC"/>
    <property type="match status" value="1"/>
</dbReference>
<dbReference type="CDD" id="cd08352">
    <property type="entry name" value="VOC_Bs_YwkD_like"/>
    <property type="match status" value="1"/>
</dbReference>
<dbReference type="InterPro" id="IPR037523">
    <property type="entry name" value="VOC_core"/>
</dbReference>
<dbReference type="NCBIfam" id="NF008551">
    <property type="entry name" value="PRK11478.1"/>
    <property type="match status" value="1"/>
</dbReference>